<keyword evidence="3" id="KW-1185">Reference proteome</keyword>
<feature type="signal peptide" evidence="1">
    <location>
        <begin position="1"/>
        <end position="20"/>
    </location>
</feature>
<proteinExistence type="predicted"/>
<protein>
    <submittedName>
        <fullName evidence="2">Uncharacterized protein</fullName>
    </submittedName>
</protein>
<reference evidence="2 3" key="1">
    <citation type="submission" date="2023-04" db="EMBL/GenBank/DDBJ databases">
        <title>Genome of Basidiobolus ranarum AG-B5.</title>
        <authorList>
            <person name="Stajich J.E."/>
            <person name="Carter-House D."/>
            <person name="Gryganskyi A."/>
        </authorList>
    </citation>
    <scope>NUCLEOTIDE SEQUENCE [LARGE SCALE GENOMIC DNA]</scope>
    <source>
        <strain evidence="2 3">AG-B5</strain>
    </source>
</reference>
<evidence type="ECO:0000256" key="1">
    <source>
        <dbReference type="SAM" id="SignalP"/>
    </source>
</evidence>
<evidence type="ECO:0000313" key="3">
    <source>
        <dbReference type="Proteomes" id="UP001479436"/>
    </source>
</evidence>
<evidence type="ECO:0000313" key="2">
    <source>
        <dbReference type="EMBL" id="KAK9708972.1"/>
    </source>
</evidence>
<accession>A0ABR2VXD7</accession>
<feature type="chain" id="PRO_5046223925" evidence="1">
    <location>
        <begin position="21"/>
        <end position="143"/>
    </location>
</feature>
<keyword evidence="1" id="KW-0732">Signal</keyword>
<name>A0ABR2VXD7_9FUNG</name>
<dbReference type="Proteomes" id="UP001479436">
    <property type="component" value="Unassembled WGS sequence"/>
</dbReference>
<comment type="caution">
    <text evidence="2">The sequence shown here is derived from an EMBL/GenBank/DDBJ whole genome shotgun (WGS) entry which is preliminary data.</text>
</comment>
<sequence>MLVFLFVPLSLLYLLGTVSGTTDNNALHQYDVLHGELLRVTKFVGVRLKKLEKKLRTNILNTDIRRKRAQDEYIALNERVKNIYEGWHQAIATLDDGEHPVDKGLQERLEKDQYDYIDIQNEYYRRYFKAGAHLQNFLKKYAK</sequence>
<dbReference type="EMBL" id="JASJQH010007442">
    <property type="protein sequence ID" value="KAK9708972.1"/>
    <property type="molecule type" value="Genomic_DNA"/>
</dbReference>
<organism evidence="2 3">
    <name type="scientific">Basidiobolus ranarum</name>
    <dbReference type="NCBI Taxonomy" id="34480"/>
    <lineage>
        <taxon>Eukaryota</taxon>
        <taxon>Fungi</taxon>
        <taxon>Fungi incertae sedis</taxon>
        <taxon>Zoopagomycota</taxon>
        <taxon>Entomophthoromycotina</taxon>
        <taxon>Basidiobolomycetes</taxon>
        <taxon>Basidiobolales</taxon>
        <taxon>Basidiobolaceae</taxon>
        <taxon>Basidiobolus</taxon>
    </lineage>
</organism>
<gene>
    <name evidence="2" type="ORF">K7432_009315</name>
</gene>